<comment type="catalytic activity">
    <reaction evidence="1">
        <text>S-ubiquitinyl-[E2 ubiquitin-conjugating enzyme]-L-cysteine + [acceptor protein]-L-lysine = [E2 ubiquitin-conjugating enzyme]-L-cysteine + N(6)-ubiquitinyl-[acceptor protein]-L-lysine.</text>
        <dbReference type="EC" id="2.3.2.27"/>
    </reaction>
</comment>
<dbReference type="PANTHER" id="PTHR46077">
    <property type="entry name" value="E3 UBIQUITIN-PROTEIN LIGASE TOPORS"/>
    <property type="match status" value="1"/>
</dbReference>
<dbReference type="GO" id="GO:0000209">
    <property type="term" value="P:protein polyubiquitination"/>
    <property type="evidence" value="ECO:0007669"/>
    <property type="project" value="TreeGrafter"/>
</dbReference>
<reference evidence="12" key="1">
    <citation type="submission" date="2025-08" db="UniProtKB">
        <authorList>
            <consortium name="Ensembl"/>
        </authorList>
    </citation>
    <scope>IDENTIFICATION</scope>
</reference>
<evidence type="ECO:0000313" key="12">
    <source>
        <dbReference type="Ensembl" id="ENSBJAP00000002201.1"/>
    </source>
</evidence>
<reference evidence="12" key="2">
    <citation type="submission" date="2025-09" db="UniProtKB">
        <authorList>
            <consortium name="Ensembl"/>
        </authorList>
    </citation>
    <scope>IDENTIFICATION</scope>
</reference>
<dbReference type="Proteomes" id="UP000694555">
    <property type="component" value="Unplaced"/>
</dbReference>
<organism evidence="12 13">
    <name type="scientific">Buteo japonicus</name>
    <dbReference type="NCBI Taxonomy" id="224669"/>
    <lineage>
        <taxon>Eukaryota</taxon>
        <taxon>Metazoa</taxon>
        <taxon>Chordata</taxon>
        <taxon>Craniata</taxon>
        <taxon>Vertebrata</taxon>
        <taxon>Euteleostomi</taxon>
        <taxon>Archelosauria</taxon>
        <taxon>Archosauria</taxon>
        <taxon>Dinosauria</taxon>
        <taxon>Saurischia</taxon>
        <taxon>Theropoda</taxon>
        <taxon>Coelurosauria</taxon>
        <taxon>Aves</taxon>
        <taxon>Neognathae</taxon>
        <taxon>Neoaves</taxon>
        <taxon>Telluraves</taxon>
        <taxon>Accipitrimorphae</taxon>
        <taxon>Accipitriformes</taxon>
        <taxon>Accipitridae</taxon>
        <taxon>Accipitrinae</taxon>
        <taxon>Buteo</taxon>
    </lineage>
</organism>
<dbReference type="Gene3D" id="3.30.40.10">
    <property type="entry name" value="Zinc/RING finger domain, C3HC4 (zinc finger)"/>
    <property type="match status" value="1"/>
</dbReference>
<dbReference type="InterPro" id="IPR013083">
    <property type="entry name" value="Znf_RING/FYVE/PHD"/>
</dbReference>
<dbReference type="EC" id="2.3.2.27" evidence="2"/>
<feature type="compositionally biased region" description="Polar residues" evidence="10">
    <location>
        <begin position="9"/>
        <end position="25"/>
    </location>
</feature>
<dbReference type="InterPro" id="IPR001841">
    <property type="entry name" value="Znf_RING"/>
</dbReference>
<evidence type="ECO:0000256" key="1">
    <source>
        <dbReference type="ARBA" id="ARBA00000900"/>
    </source>
</evidence>
<protein>
    <recommendedName>
        <fullName evidence="2">RING-type E3 ubiquitin transferase</fullName>
        <ecNumber evidence="2">2.3.2.27</ecNumber>
    </recommendedName>
</protein>
<evidence type="ECO:0000256" key="9">
    <source>
        <dbReference type="PROSITE-ProRule" id="PRU00175"/>
    </source>
</evidence>
<evidence type="ECO:0000256" key="3">
    <source>
        <dbReference type="ARBA" id="ARBA00022679"/>
    </source>
</evidence>
<dbReference type="PROSITE" id="PS00518">
    <property type="entry name" value="ZF_RING_1"/>
    <property type="match status" value="1"/>
</dbReference>
<dbReference type="PROSITE" id="PS50089">
    <property type="entry name" value="ZF_RING_2"/>
    <property type="match status" value="1"/>
</dbReference>
<dbReference type="GO" id="GO:0008270">
    <property type="term" value="F:zinc ion binding"/>
    <property type="evidence" value="ECO:0007669"/>
    <property type="project" value="UniProtKB-KW"/>
</dbReference>
<proteinExistence type="predicted"/>
<keyword evidence="6" id="KW-0862">Zinc</keyword>
<evidence type="ECO:0000256" key="2">
    <source>
        <dbReference type="ARBA" id="ARBA00012483"/>
    </source>
</evidence>
<sequence length="116" mass="12456">QHKHGPQDSAEQGTSSPAAGTSQVPQDAPPDASEDANCPICLDTINDEAYVSWCKHRFCFPCIQKWAHIKAVCPICPQPLVQAPLLFSLHTEVGPHKSRVPNLPAACSAHLPQGGR</sequence>
<evidence type="ECO:0000313" key="13">
    <source>
        <dbReference type="Proteomes" id="UP000694555"/>
    </source>
</evidence>
<dbReference type="Pfam" id="PF13639">
    <property type="entry name" value="zf-RING_2"/>
    <property type="match status" value="1"/>
</dbReference>
<evidence type="ECO:0000256" key="8">
    <source>
        <dbReference type="ARBA" id="ARBA00023163"/>
    </source>
</evidence>
<evidence type="ECO:0000256" key="6">
    <source>
        <dbReference type="ARBA" id="ARBA00022833"/>
    </source>
</evidence>
<dbReference type="AlphaFoldDB" id="A0A8B9ZBL4"/>
<dbReference type="GO" id="GO:0061630">
    <property type="term" value="F:ubiquitin protein ligase activity"/>
    <property type="evidence" value="ECO:0007669"/>
    <property type="project" value="UniProtKB-EC"/>
</dbReference>
<feature type="region of interest" description="Disordered" evidence="10">
    <location>
        <begin position="1"/>
        <end position="33"/>
    </location>
</feature>
<name>A0A8B9ZBL4_9AVES</name>
<dbReference type="Ensembl" id="ENSBJAT00000002260.1">
    <property type="protein sequence ID" value="ENSBJAP00000002201.1"/>
    <property type="gene ID" value="ENSBJAG00000001621.1"/>
</dbReference>
<accession>A0A8B9ZBL4</accession>
<dbReference type="PANTHER" id="PTHR46077:SF1">
    <property type="entry name" value="TOP1 BINDING ARGININE_SERINE RICH PROTEIN, E3 UBIQUITIN LIGASE"/>
    <property type="match status" value="1"/>
</dbReference>
<keyword evidence="3" id="KW-0808">Transferase</keyword>
<keyword evidence="7" id="KW-0805">Transcription regulation</keyword>
<keyword evidence="5 9" id="KW-0863">Zinc-finger</keyword>
<evidence type="ECO:0000256" key="10">
    <source>
        <dbReference type="SAM" id="MobiDB-lite"/>
    </source>
</evidence>
<dbReference type="SMART" id="SM00184">
    <property type="entry name" value="RING"/>
    <property type="match status" value="1"/>
</dbReference>
<dbReference type="InterPro" id="IPR017907">
    <property type="entry name" value="Znf_RING_CS"/>
</dbReference>
<keyword evidence="8" id="KW-0804">Transcription</keyword>
<evidence type="ECO:0000256" key="4">
    <source>
        <dbReference type="ARBA" id="ARBA00022723"/>
    </source>
</evidence>
<keyword evidence="13" id="KW-1185">Reference proteome</keyword>
<keyword evidence="4" id="KW-0479">Metal-binding</keyword>
<feature type="domain" description="RING-type" evidence="11">
    <location>
        <begin position="38"/>
        <end position="76"/>
    </location>
</feature>
<evidence type="ECO:0000259" key="11">
    <source>
        <dbReference type="PROSITE" id="PS50089"/>
    </source>
</evidence>
<evidence type="ECO:0000256" key="7">
    <source>
        <dbReference type="ARBA" id="ARBA00023015"/>
    </source>
</evidence>
<dbReference type="GO" id="GO:0006513">
    <property type="term" value="P:protein monoubiquitination"/>
    <property type="evidence" value="ECO:0007669"/>
    <property type="project" value="TreeGrafter"/>
</dbReference>
<evidence type="ECO:0000256" key="5">
    <source>
        <dbReference type="ARBA" id="ARBA00022771"/>
    </source>
</evidence>
<dbReference type="SUPFAM" id="SSF57850">
    <property type="entry name" value="RING/U-box"/>
    <property type="match status" value="1"/>
</dbReference>